<keyword evidence="4 10" id="KW-0813">Transport</keyword>
<feature type="transmembrane region" description="Helical" evidence="10">
    <location>
        <begin position="48"/>
        <end position="67"/>
    </location>
</feature>
<keyword evidence="5" id="KW-1003">Cell membrane</keyword>
<dbReference type="Pfam" id="PF00528">
    <property type="entry name" value="BPD_transp_1"/>
    <property type="match status" value="1"/>
</dbReference>
<dbReference type="Proteomes" id="UP000543030">
    <property type="component" value="Unassembled WGS sequence"/>
</dbReference>
<dbReference type="GO" id="GO:0015098">
    <property type="term" value="F:molybdate ion transmembrane transporter activity"/>
    <property type="evidence" value="ECO:0007669"/>
    <property type="project" value="UniProtKB-UniRule"/>
</dbReference>
<evidence type="ECO:0000313" key="13">
    <source>
        <dbReference type="EMBL" id="MBB5192920.1"/>
    </source>
</evidence>
<comment type="similarity">
    <text evidence="3 11">Belongs to the binding-protein-dependent transport system permease family. CysTW subfamily.</text>
</comment>
<evidence type="ECO:0000256" key="7">
    <source>
        <dbReference type="ARBA" id="ARBA00022692"/>
    </source>
</evidence>
<comment type="function">
    <text evidence="1 11">Part of the binding-protein-dependent transport system for molybdenum; probably responsible for the translocation of the substrate across the membrane.</text>
</comment>
<keyword evidence="6 11" id="KW-0500">Molybdenum</keyword>
<evidence type="ECO:0000256" key="8">
    <source>
        <dbReference type="ARBA" id="ARBA00022989"/>
    </source>
</evidence>
<evidence type="ECO:0000259" key="12">
    <source>
        <dbReference type="PROSITE" id="PS50928"/>
    </source>
</evidence>
<keyword evidence="11" id="KW-0997">Cell inner membrane</keyword>
<feature type="transmembrane region" description="Helical" evidence="10">
    <location>
        <begin position="193"/>
        <end position="214"/>
    </location>
</feature>
<keyword evidence="8 10" id="KW-1133">Transmembrane helix</keyword>
<reference evidence="13 14" key="1">
    <citation type="submission" date="2020-08" db="EMBL/GenBank/DDBJ databases">
        <title>Genomic Encyclopedia of Type Strains, Phase IV (KMG-IV): sequencing the most valuable type-strain genomes for metagenomic binning, comparative biology and taxonomic classification.</title>
        <authorList>
            <person name="Goeker M."/>
        </authorList>
    </citation>
    <scope>NUCLEOTIDE SEQUENCE [LARGE SCALE GENOMIC DNA]</scope>
    <source>
        <strain evidence="13 14">DSM 18233</strain>
    </source>
</reference>
<dbReference type="Gene3D" id="1.10.3720.10">
    <property type="entry name" value="MetI-like"/>
    <property type="match status" value="1"/>
</dbReference>
<keyword evidence="14" id="KW-1185">Reference proteome</keyword>
<keyword evidence="7 10" id="KW-0812">Transmembrane</keyword>
<evidence type="ECO:0000256" key="9">
    <source>
        <dbReference type="ARBA" id="ARBA00023136"/>
    </source>
</evidence>
<dbReference type="InterPro" id="IPR000515">
    <property type="entry name" value="MetI-like"/>
</dbReference>
<comment type="subcellular location">
    <subcellularLocation>
        <location evidence="11">Cell inner membrane</location>
        <topology evidence="11">Multi-pass membrane protein</topology>
    </subcellularLocation>
    <subcellularLocation>
        <location evidence="2 10">Cell membrane</location>
        <topology evidence="2 10">Multi-pass membrane protein</topology>
    </subcellularLocation>
</comment>
<gene>
    <name evidence="13" type="ORF">HNQ50_003674</name>
</gene>
<proteinExistence type="inferred from homology"/>
<sequence length="222" mass="24303">MLNNIDPQPLLLTLKLATLTTLILLILAVPLCAWLARGRSRGRTLAEVLISLPLVLPPTALGFYLLITLSPTSLIGGWLLNHFSLRLVFSFNGLVLGSVLFSLPFMVQPLLAALRQTPINLLDAARTLGKREAVILWRVWLPHARHGLFAGAILAFAHTVGEFGVVLMLGGNIPDQTRVASIALYQEMEALNYPAAHTYAAILVVFSFLVLLTLQRVQRRAA</sequence>
<evidence type="ECO:0000256" key="11">
    <source>
        <dbReference type="RuleBase" id="RU365097"/>
    </source>
</evidence>
<evidence type="ECO:0000256" key="10">
    <source>
        <dbReference type="RuleBase" id="RU363032"/>
    </source>
</evidence>
<feature type="transmembrane region" description="Helical" evidence="10">
    <location>
        <begin position="148"/>
        <end position="173"/>
    </location>
</feature>
<dbReference type="PANTHER" id="PTHR30183">
    <property type="entry name" value="MOLYBDENUM TRANSPORT SYSTEM PERMEASE PROTEIN MODB"/>
    <property type="match status" value="1"/>
</dbReference>
<evidence type="ECO:0000313" key="14">
    <source>
        <dbReference type="Proteomes" id="UP000543030"/>
    </source>
</evidence>
<dbReference type="AlphaFoldDB" id="A0A840RKB9"/>
<dbReference type="EMBL" id="JACHHN010000008">
    <property type="protein sequence ID" value="MBB5192920.1"/>
    <property type="molecule type" value="Genomic_DNA"/>
</dbReference>
<feature type="domain" description="ABC transmembrane type-1" evidence="12">
    <location>
        <begin position="10"/>
        <end position="214"/>
    </location>
</feature>
<dbReference type="RefSeq" id="WP_308419181.1">
    <property type="nucleotide sequence ID" value="NZ_JACHHN010000008.1"/>
</dbReference>
<evidence type="ECO:0000256" key="5">
    <source>
        <dbReference type="ARBA" id="ARBA00022475"/>
    </source>
</evidence>
<evidence type="ECO:0000256" key="1">
    <source>
        <dbReference type="ARBA" id="ARBA00002949"/>
    </source>
</evidence>
<dbReference type="CDD" id="cd06261">
    <property type="entry name" value="TM_PBP2"/>
    <property type="match status" value="1"/>
</dbReference>
<protein>
    <recommendedName>
        <fullName evidence="11">Molybdenum transport system permease</fullName>
    </recommendedName>
</protein>
<dbReference type="InterPro" id="IPR011867">
    <property type="entry name" value="ModB_ABC"/>
</dbReference>
<accession>A0A840RKB9</accession>
<keyword evidence="9 10" id="KW-0472">Membrane</keyword>
<dbReference type="NCBIfam" id="TIGR02141">
    <property type="entry name" value="modB_ABC"/>
    <property type="match status" value="1"/>
</dbReference>
<dbReference type="InterPro" id="IPR035906">
    <property type="entry name" value="MetI-like_sf"/>
</dbReference>
<name>A0A840RKB9_9NEIS</name>
<feature type="transmembrane region" description="Helical" evidence="10">
    <location>
        <begin position="87"/>
        <end position="107"/>
    </location>
</feature>
<dbReference type="PANTHER" id="PTHR30183:SF8">
    <property type="entry name" value="MOLYBDENUM TRANSPORT SYSTEM PERMEASE"/>
    <property type="match status" value="1"/>
</dbReference>
<evidence type="ECO:0000256" key="2">
    <source>
        <dbReference type="ARBA" id="ARBA00004651"/>
    </source>
</evidence>
<feature type="transmembrane region" description="Helical" evidence="10">
    <location>
        <begin position="12"/>
        <end position="36"/>
    </location>
</feature>
<dbReference type="GO" id="GO:0005886">
    <property type="term" value="C:plasma membrane"/>
    <property type="evidence" value="ECO:0007669"/>
    <property type="project" value="UniProtKB-SubCell"/>
</dbReference>
<dbReference type="PROSITE" id="PS50928">
    <property type="entry name" value="ABC_TM1"/>
    <property type="match status" value="1"/>
</dbReference>
<dbReference type="SUPFAM" id="SSF161098">
    <property type="entry name" value="MetI-like"/>
    <property type="match status" value="1"/>
</dbReference>
<evidence type="ECO:0000256" key="6">
    <source>
        <dbReference type="ARBA" id="ARBA00022505"/>
    </source>
</evidence>
<evidence type="ECO:0000256" key="3">
    <source>
        <dbReference type="ARBA" id="ARBA00007069"/>
    </source>
</evidence>
<organism evidence="13 14">
    <name type="scientific">Silvimonas terrae</name>
    <dbReference type="NCBI Taxonomy" id="300266"/>
    <lineage>
        <taxon>Bacteria</taxon>
        <taxon>Pseudomonadati</taxon>
        <taxon>Pseudomonadota</taxon>
        <taxon>Betaproteobacteria</taxon>
        <taxon>Neisseriales</taxon>
        <taxon>Chitinibacteraceae</taxon>
        <taxon>Silvimonas</taxon>
    </lineage>
</organism>
<comment type="caution">
    <text evidence="13">The sequence shown here is derived from an EMBL/GenBank/DDBJ whole genome shotgun (WGS) entry which is preliminary data.</text>
</comment>
<evidence type="ECO:0000256" key="4">
    <source>
        <dbReference type="ARBA" id="ARBA00022448"/>
    </source>
</evidence>